<evidence type="ECO:0000313" key="1">
    <source>
        <dbReference type="EMBL" id="KAA6341419.1"/>
    </source>
</evidence>
<name>A0A5J4S5Q5_9ZZZZ</name>
<reference evidence="1" key="1">
    <citation type="submission" date="2019-03" db="EMBL/GenBank/DDBJ databases">
        <title>Single cell metagenomics reveals metabolic interactions within the superorganism composed of flagellate Streblomastix strix and complex community of Bacteroidetes bacteria on its surface.</title>
        <authorList>
            <person name="Treitli S.C."/>
            <person name="Kolisko M."/>
            <person name="Husnik F."/>
            <person name="Keeling P."/>
            <person name="Hampl V."/>
        </authorList>
    </citation>
    <scope>NUCLEOTIDE SEQUENCE</scope>
    <source>
        <strain evidence="1">STM</strain>
    </source>
</reference>
<protein>
    <submittedName>
        <fullName evidence="1">Uncharacterized protein</fullName>
    </submittedName>
</protein>
<accession>A0A5J4S5Q5</accession>
<dbReference type="EMBL" id="SNRY01000390">
    <property type="protein sequence ID" value="KAA6341419.1"/>
    <property type="molecule type" value="Genomic_DNA"/>
</dbReference>
<gene>
    <name evidence="1" type="ORF">EZS27_010758</name>
</gene>
<sequence length="123" mass="14252">MIFRQFLNITNNNANAIQNKFKKEIDTLKRPTEEDNTHEKQLMTMYQARSDMKSKVGNKAVVDALYERPLNVVFGNEDIKEKMLNSNYNPLKTGYSVDAVVQTIRNVPCAYKITKLHEIIEID</sequence>
<proteinExistence type="predicted"/>
<comment type="caution">
    <text evidence="1">The sequence shown here is derived from an EMBL/GenBank/DDBJ whole genome shotgun (WGS) entry which is preliminary data.</text>
</comment>
<organism evidence="1">
    <name type="scientific">termite gut metagenome</name>
    <dbReference type="NCBI Taxonomy" id="433724"/>
    <lineage>
        <taxon>unclassified sequences</taxon>
        <taxon>metagenomes</taxon>
        <taxon>organismal metagenomes</taxon>
    </lineage>
</organism>
<dbReference type="AlphaFoldDB" id="A0A5J4S5Q5"/>